<name>A0A6A5RZE6_9PLEO</name>
<dbReference type="RefSeq" id="XP_033452646.1">
    <property type="nucleotide sequence ID" value="XM_033589026.1"/>
</dbReference>
<proteinExistence type="predicted"/>
<sequence length="108" mass="11962">MPFFFLEFTLASWAAPSPTSSRSRLVGTSNLSNFTADDVTSKEGHAIDTSCDVEGVGHVWKKRWYVLYACGEGTPVPQGPLRNFHVSWSTSTSTSRDFQLTRSITLQT</sequence>
<evidence type="ECO:0000313" key="1">
    <source>
        <dbReference type="EMBL" id="KAF1932398.1"/>
    </source>
</evidence>
<evidence type="ECO:0000313" key="2">
    <source>
        <dbReference type="Proteomes" id="UP000800082"/>
    </source>
</evidence>
<dbReference type="Proteomes" id="UP000800082">
    <property type="component" value="Unassembled WGS sequence"/>
</dbReference>
<dbReference type="GeneID" id="54346673"/>
<gene>
    <name evidence="1" type="ORF">M421DRAFT_291039</name>
</gene>
<organism evidence="1 2">
    <name type="scientific">Didymella exigua CBS 183.55</name>
    <dbReference type="NCBI Taxonomy" id="1150837"/>
    <lineage>
        <taxon>Eukaryota</taxon>
        <taxon>Fungi</taxon>
        <taxon>Dikarya</taxon>
        <taxon>Ascomycota</taxon>
        <taxon>Pezizomycotina</taxon>
        <taxon>Dothideomycetes</taxon>
        <taxon>Pleosporomycetidae</taxon>
        <taxon>Pleosporales</taxon>
        <taxon>Pleosporineae</taxon>
        <taxon>Didymellaceae</taxon>
        <taxon>Didymella</taxon>
    </lineage>
</organism>
<accession>A0A6A5RZE6</accession>
<reference evidence="1" key="1">
    <citation type="journal article" date="2020" name="Stud. Mycol.">
        <title>101 Dothideomycetes genomes: a test case for predicting lifestyles and emergence of pathogens.</title>
        <authorList>
            <person name="Haridas S."/>
            <person name="Albert R."/>
            <person name="Binder M."/>
            <person name="Bloem J."/>
            <person name="Labutti K."/>
            <person name="Salamov A."/>
            <person name="Andreopoulos B."/>
            <person name="Baker S."/>
            <person name="Barry K."/>
            <person name="Bills G."/>
            <person name="Bluhm B."/>
            <person name="Cannon C."/>
            <person name="Castanera R."/>
            <person name="Culley D."/>
            <person name="Daum C."/>
            <person name="Ezra D."/>
            <person name="Gonzalez J."/>
            <person name="Henrissat B."/>
            <person name="Kuo A."/>
            <person name="Liang C."/>
            <person name="Lipzen A."/>
            <person name="Lutzoni F."/>
            <person name="Magnuson J."/>
            <person name="Mondo S."/>
            <person name="Nolan M."/>
            <person name="Ohm R."/>
            <person name="Pangilinan J."/>
            <person name="Park H.-J."/>
            <person name="Ramirez L."/>
            <person name="Alfaro M."/>
            <person name="Sun H."/>
            <person name="Tritt A."/>
            <person name="Yoshinaga Y."/>
            <person name="Zwiers L.-H."/>
            <person name="Turgeon B."/>
            <person name="Goodwin S."/>
            <person name="Spatafora J."/>
            <person name="Crous P."/>
            <person name="Grigoriev I."/>
        </authorList>
    </citation>
    <scope>NUCLEOTIDE SEQUENCE</scope>
    <source>
        <strain evidence="1">CBS 183.55</strain>
    </source>
</reference>
<dbReference type="AlphaFoldDB" id="A0A6A5RZE6"/>
<keyword evidence="2" id="KW-1185">Reference proteome</keyword>
<protein>
    <submittedName>
        <fullName evidence="1">Uncharacterized protein</fullName>
    </submittedName>
</protein>
<dbReference type="EMBL" id="ML978959">
    <property type="protein sequence ID" value="KAF1932398.1"/>
    <property type="molecule type" value="Genomic_DNA"/>
</dbReference>